<feature type="binding site" evidence="4">
    <location>
        <begin position="107"/>
        <end position="109"/>
    </location>
    <ligand>
        <name>acetyl-CoA</name>
        <dbReference type="ChEBI" id="CHEBI:57288"/>
    </ligand>
</feature>
<dbReference type="HAMAP" id="MF_01812">
    <property type="entry name" value="Eis"/>
    <property type="match status" value="1"/>
</dbReference>
<dbReference type="Gene3D" id="3.30.1050.10">
    <property type="entry name" value="SCP2 sterol-binding domain"/>
    <property type="match status" value="1"/>
</dbReference>
<evidence type="ECO:0000313" key="7">
    <source>
        <dbReference type="Proteomes" id="UP001501612"/>
    </source>
</evidence>
<keyword evidence="7" id="KW-1185">Reference proteome</keyword>
<dbReference type="RefSeq" id="WP_344006316.1">
    <property type="nucleotide sequence ID" value="NZ_BAAAMY010000004.1"/>
</dbReference>
<accession>A0ABN2PB86</accession>
<evidence type="ECO:0000256" key="2">
    <source>
        <dbReference type="ARBA" id="ARBA00022679"/>
    </source>
</evidence>
<name>A0ABN2PB86_9ACTN</name>
<feature type="active site" description="Proton donor" evidence="4">
    <location>
        <position position="148"/>
    </location>
</feature>
<dbReference type="InterPro" id="IPR000182">
    <property type="entry name" value="GNAT_dom"/>
</dbReference>
<dbReference type="EMBL" id="BAAAMY010000004">
    <property type="protein sequence ID" value="GAA1917015.1"/>
    <property type="molecule type" value="Genomic_DNA"/>
</dbReference>
<dbReference type="InterPro" id="IPR016181">
    <property type="entry name" value="Acyl_CoA_acyltransferase"/>
</dbReference>
<feature type="domain" description="N-acetyltransferase" evidence="5">
    <location>
        <begin position="27"/>
        <end position="176"/>
    </location>
</feature>
<evidence type="ECO:0000256" key="1">
    <source>
        <dbReference type="ARBA" id="ARBA00009213"/>
    </source>
</evidence>
<comment type="similarity">
    <text evidence="1 4">Belongs to the acetyltransferase Eis family.</text>
</comment>
<dbReference type="Pfam" id="PF17668">
    <property type="entry name" value="Acetyltransf_17"/>
    <property type="match status" value="1"/>
</dbReference>
<keyword evidence="3 4" id="KW-0012">Acyltransferase</keyword>
<comment type="subunit">
    <text evidence="4">Homohexamer; trimer of dimers.</text>
</comment>
<evidence type="ECO:0000259" key="5">
    <source>
        <dbReference type="PROSITE" id="PS51186"/>
    </source>
</evidence>
<dbReference type="PROSITE" id="PS51186">
    <property type="entry name" value="GNAT"/>
    <property type="match status" value="1"/>
</dbReference>
<dbReference type="InterPro" id="IPR025559">
    <property type="entry name" value="Eis_dom"/>
</dbReference>
<dbReference type="InterPro" id="IPR041380">
    <property type="entry name" value="Acetyltransf_17"/>
</dbReference>
<dbReference type="InterPro" id="IPR051554">
    <property type="entry name" value="Acetyltransferase_Eis"/>
</dbReference>
<dbReference type="Pfam" id="PF13530">
    <property type="entry name" value="SCP2_2"/>
    <property type="match status" value="1"/>
</dbReference>
<dbReference type="Proteomes" id="UP001501612">
    <property type="component" value="Unassembled WGS sequence"/>
</dbReference>
<dbReference type="Pfam" id="PF13527">
    <property type="entry name" value="Acetyltransf_9"/>
    <property type="match status" value="1"/>
</dbReference>
<dbReference type="Gene3D" id="3.40.630.30">
    <property type="match status" value="2"/>
</dbReference>
<dbReference type="PANTHER" id="PTHR37817">
    <property type="entry name" value="N-ACETYLTRANSFERASE EIS"/>
    <property type="match status" value="1"/>
</dbReference>
<comment type="caution">
    <text evidence="6">The sequence shown here is derived from an EMBL/GenBank/DDBJ whole genome shotgun (WGS) entry which is preliminary data.</text>
</comment>
<dbReference type="SUPFAM" id="SSF55718">
    <property type="entry name" value="SCP-like"/>
    <property type="match status" value="1"/>
</dbReference>
<keyword evidence="2 4" id="KW-0808">Transferase</keyword>
<feature type="binding site" evidence="4">
    <location>
        <begin position="115"/>
        <end position="120"/>
    </location>
    <ligand>
        <name>acetyl-CoA</name>
        <dbReference type="ChEBI" id="CHEBI:57288"/>
    </ligand>
</feature>
<evidence type="ECO:0000313" key="6">
    <source>
        <dbReference type="EMBL" id="GAA1917015.1"/>
    </source>
</evidence>
<dbReference type="InterPro" id="IPR036527">
    <property type="entry name" value="SCP2_sterol-bd_dom_sf"/>
</dbReference>
<evidence type="ECO:0000256" key="4">
    <source>
        <dbReference type="HAMAP-Rule" id="MF_01812"/>
    </source>
</evidence>
<dbReference type="InterPro" id="IPR022902">
    <property type="entry name" value="NAcTrfase_Eis"/>
</dbReference>
<feature type="binding site" evidence="4">
    <location>
        <begin position="143"/>
        <end position="144"/>
    </location>
    <ligand>
        <name>acetyl-CoA</name>
        <dbReference type="ChEBI" id="CHEBI:57288"/>
    </ligand>
</feature>
<organism evidence="6 7">
    <name type="scientific">Nocardioides lentus</name>
    <dbReference type="NCBI Taxonomy" id="338077"/>
    <lineage>
        <taxon>Bacteria</taxon>
        <taxon>Bacillati</taxon>
        <taxon>Actinomycetota</taxon>
        <taxon>Actinomycetes</taxon>
        <taxon>Propionibacteriales</taxon>
        <taxon>Nocardioidaceae</taxon>
        <taxon>Nocardioides</taxon>
    </lineage>
</organism>
<proteinExistence type="inferred from homology"/>
<sequence>MTEHRLTPRTVDPDGEEGRAWATAVVQSFHDGAPDDDWLARWRAQVRHDGLRLSGVWPERTWTPPADAPASGAPVAVSPPVATYASWTQSIDVGGGRVLPLHMVTDVTVAPTHRRRGLLRSLMTADLADAAARGLPLAALTASEGSIYGRFGFGPATRLRRVEVDTTRVALRRTLPADTGRLELVAPREAWPAISAVFADHLARTRGAVDRHQGYEPILTGAYLPWDRSPDRHAQVLLHLDADKRPDGHAAFRWTGVEEGRRTVEVTDLLAATPEVELRLWSLLASMDLVERLRCDTVPVDWVLDHALVEPRAVRTTRLGDHLWLRVLDVPVALAARPWSVDGSVVLRVVDPLGHADGTWRVTVRDGVADVTASADDPDAVLDADTLGSLYLGDVDVAVLAAAGRLGDARPEAVRTLGRMADGGPAPYCATSF</sequence>
<protein>
    <submittedName>
        <fullName evidence="6">GNAT family N-acetyltransferase</fullName>
    </submittedName>
</protein>
<gene>
    <name evidence="6" type="ORF">GCM10009737_18060</name>
</gene>
<feature type="active site" description="Proton acceptor; via carboxylate" evidence="4">
    <location>
        <position position="433"/>
    </location>
</feature>
<dbReference type="SUPFAM" id="SSF55729">
    <property type="entry name" value="Acyl-CoA N-acyltransferases (Nat)"/>
    <property type="match status" value="1"/>
</dbReference>
<dbReference type="PANTHER" id="PTHR37817:SF1">
    <property type="entry name" value="N-ACETYLTRANSFERASE EIS"/>
    <property type="match status" value="1"/>
</dbReference>
<evidence type="ECO:0000256" key="3">
    <source>
        <dbReference type="ARBA" id="ARBA00023315"/>
    </source>
</evidence>
<reference evidence="6 7" key="1">
    <citation type="journal article" date="2019" name="Int. J. Syst. Evol. Microbiol.">
        <title>The Global Catalogue of Microorganisms (GCM) 10K type strain sequencing project: providing services to taxonomists for standard genome sequencing and annotation.</title>
        <authorList>
            <consortium name="The Broad Institute Genomics Platform"/>
            <consortium name="The Broad Institute Genome Sequencing Center for Infectious Disease"/>
            <person name="Wu L."/>
            <person name="Ma J."/>
        </authorList>
    </citation>
    <scope>NUCLEOTIDE SEQUENCE [LARGE SCALE GENOMIC DNA]</scope>
    <source>
        <strain evidence="6 7">JCM 14046</strain>
    </source>
</reference>